<feature type="transmembrane region" description="Helical" evidence="6">
    <location>
        <begin position="57"/>
        <end position="80"/>
    </location>
</feature>
<organism evidence="7">
    <name type="scientific">Lygus hesperus</name>
    <name type="common">Western plant bug</name>
    <dbReference type="NCBI Taxonomy" id="30085"/>
    <lineage>
        <taxon>Eukaryota</taxon>
        <taxon>Metazoa</taxon>
        <taxon>Ecdysozoa</taxon>
        <taxon>Arthropoda</taxon>
        <taxon>Hexapoda</taxon>
        <taxon>Insecta</taxon>
        <taxon>Pterygota</taxon>
        <taxon>Neoptera</taxon>
        <taxon>Paraneoptera</taxon>
        <taxon>Hemiptera</taxon>
        <taxon>Heteroptera</taxon>
        <taxon>Panheteroptera</taxon>
        <taxon>Cimicomorpha</taxon>
        <taxon>Miridae</taxon>
        <taxon>Mirini</taxon>
        <taxon>Lygus</taxon>
    </lineage>
</organism>
<feature type="transmembrane region" description="Helical" evidence="6">
    <location>
        <begin position="12"/>
        <end position="37"/>
    </location>
</feature>
<feature type="transmembrane region" description="Helical" evidence="6">
    <location>
        <begin position="101"/>
        <end position="125"/>
    </location>
</feature>
<dbReference type="AlphaFoldDB" id="A0A0A9WE87"/>
<feature type="transmembrane region" description="Helical" evidence="6">
    <location>
        <begin position="339"/>
        <end position="362"/>
    </location>
</feature>
<dbReference type="Pfam" id="PF04515">
    <property type="entry name" value="Choline_transpo"/>
    <property type="match status" value="1"/>
</dbReference>
<keyword evidence="4 6" id="KW-1133">Transmembrane helix</keyword>
<feature type="transmembrane region" description="Helical" evidence="6">
    <location>
        <begin position="306"/>
        <end position="327"/>
    </location>
</feature>
<evidence type="ECO:0000256" key="3">
    <source>
        <dbReference type="ARBA" id="ARBA00022692"/>
    </source>
</evidence>
<feature type="transmembrane region" description="Helical" evidence="6">
    <location>
        <begin position="206"/>
        <end position="224"/>
    </location>
</feature>
<name>A0A0A9WE87_LYGHE</name>
<comment type="function">
    <text evidence="6">Choline transporter.</text>
</comment>
<dbReference type="PANTHER" id="PTHR12385">
    <property type="entry name" value="CHOLINE TRANSPORTER-LIKE (SLC FAMILY 44)"/>
    <property type="match status" value="1"/>
</dbReference>
<gene>
    <name evidence="7" type="primary">Slc44a1</name>
    <name evidence="7" type="ORF">CM83_4274</name>
</gene>
<keyword evidence="5 6" id="KW-0472">Membrane</keyword>
<accession>A0A0A9WE87</accession>
<dbReference type="GO" id="GO:0022857">
    <property type="term" value="F:transmembrane transporter activity"/>
    <property type="evidence" value="ECO:0007669"/>
    <property type="project" value="UniProtKB-UniRule"/>
</dbReference>
<sequence>MSLVGLVIIRFFALATIWIILLGLLVNALGASLYSWIRWYDLHQEEHPSNAHKKIYNTYLIGGLSGTATFVNIGLLIFSLRKRVRLVAELYREAGRAVSDMPHLFCVPLLTFVALSTMSTLWLYVSIWIESSGHLTLEGTTTYYKKDAVMHIARWFNVVMAVLLLIFIVGCQDMIVACSVAHWYFVRDKTELKAPIRRSAFYLFRYHLGSVALFALSTSTFRFLRTAMKKFEYALINPKNQYIRPLFNCCDCCILFFEKYLALMSRNAYIEMSLHGKNFLTSGKEAFLLVVNNRWTMQSVSATGDYILLFLKILAVFPPVIIGTFIYQDIHAINHVWIMILLTAFLAFCISHCFISVIEMVIDTIFICYCYDIKWNDGTDKPYFMSVNLMFPLVKQCLRRMRL</sequence>
<reference evidence="7" key="1">
    <citation type="journal article" date="2014" name="PLoS ONE">
        <title>Transcriptome-Based Identification of ABC Transporters in the Western Tarnished Plant Bug Lygus hesperus.</title>
        <authorList>
            <person name="Hull J.J."/>
            <person name="Chaney K."/>
            <person name="Geib S.M."/>
            <person name="Fabrick J.A."/>
            <person name="Brent C.S."/>
            <person name="Walsh D."/>
            <person name="Lavine L.C."/>
        </authorList>
    </citation>
    <scope>NUCLEOTIDE SEQUENCE</scope>
</reference>
<dbReference type="PANTHER" id="PTHR12385:SF96">
    <property type="entry name" value="CHOLINE TRANSPORTER-LIKE PROTEIN"/>
    <property type="match status" value="1"/>
</dbReference>
<dbReference type="EMBL" id="GBHO01036832">
    <property type="protein sequence ID" value="JAG06772.1"/>
    <property type="molecule type" value="Transcribed_RNA"/>
</dbReference>
<comment type="similarity">
    <text evidence="2 6">Belongs to the CTL (choline transporter-like) family.</text>
</comment>
<protein>
    <recommendedName>
        <fullName evidence="6">Choline transporter-like protein</fullName>
    </recommendedName>
</protein>
<evidence type="ECO:0000256" key="4">
    <source>
        <dbReference type="ARBA" id="ARBA00022989"/>
    </source>
</evidence>
<dbReference type="InterPro" id="IPR007603">
    <property type="entry name" value="Choline_transptr-like"/>
</dbReference>
<reference evidence="7" key="2">
    <citation type="submission" date="2014-07" db="EMBL/GenBank/DDBJ databases">
        <authorList>
            <person name="Hull J."/>
        </authorList>
    </citation>
    <scope>NUCLEOTIDE SEQUENCE</scope>
</reference>
<evidence type="ECO:0000256" key="1">
    <source>
        <dbReference type="ARBA" id="ARBA00004141"/>
    </source>
</evidence>
<keyword evidence="3 6" id="KW-0812">Transmembrane</keyword>
<evidence type="ECO:0000256" key="5">
    <source>
        <dbReference type="ARBA" id="ARBA00023136"/>
    </source>
</evidence>
<evidence type="ECO:0000256" key="6">
    <source>
        <dbReference type="RuleBase" id="RU368066"/>
    </source>
</evidence>
<evidence type="ECO:0000256" key="2">
    <source>
        <dbReference type="ARBA" id="ARBA00007168"/>
    </source>
</evidence>
<proteinExistence type="inferred from homology"/>
<feature type="transmembrane region" description="Helical" evidence="6">
    <location>
        <begin position="155"/>
        <end position="185"/>
    </location>
</feature>
<dbReference type="GO" id="GO:0005886">
    <property type="term" value="C:plasma membrane"/>
    <property type="evidence" value="ECO:0007669"/>
    <property type="project" value="UniProtKB-SubCell"/>
</dbReference>
<comment type="subcellular location">
    <subcellularLocation>
        <location evidence="6">Cell membrane</location>
        <topology evidence="6">Multi-pass membrane protein</topology>
    </subcellularLocation>
    <subcellularLocation>
        <location evidence="1">Membrane</location>
        <topology evidence="1">Multi-pass membrane protein</topology>
    </subcellularLocation>
</comment>
<evidence type="ECO:0000313" key="7">
    <source>
        <dbReference type="EMBL" id="JAG06772.1"/>
    </source>
</evidence>